<evidence type="ECO:0000313" key="8">
    <source>
        <dbReference type="Proteomes" id="UP000482209"/>
    </source>
</evidence>
<keyword evidence="8" id="KW-1185">Reference proteome</keyword>
<feature type="domain" description="D-isomer specific 2-hydroxyacid dehydrogenase NAD-binding" evidence="6">
    <location>
        <begin position="108"/>
        <end position="288"/>
    </location>
</feature>
<keyword evidence="3" id="KW-0520">NAD</keyword>
<dbReference type="Pfam" id="PF02826">
    <property type="entry name" value="2-Hacid_dh_C"/>
    <property type="match status" value="1"/>
</dbReference>
<reference evidence="7 8" key="1">
    <citation type="submission" date="2019-08" db="EMBL/GenBank/DDBJ databases">
        <title>In-depth cultivation of the pig gut microbiome towards novel bacterial diversity and tailored functional studies.</title>
        <authorList>
            <person name="Wylensek D."/>
            <person name="Hitch T.C.A."/>
            <person name="Clavel T."/>
        </authorList>
    </citation>
    <scope>NUCLEOTIDE SEQUENCE [LARGE SCALE GENOMIC DNA]</scope>
    <source>
        <strain evidence="7 8">WCA-693-APC-MOT-I</strain>
    </source>
</reference>
<dbReference type="GO" id="GO:0016616">
    <property type="term" value="F:oxidoreductase activity, acting on the CH-OH group of donors, NAD or NADP as acceptor"/>
    <property type="evidence" value="ECO:0007669"/>
    <property type="project" value="InterPro"/>
</dbReference>
<dbReference type="Pfam" id="PF00389">
    <property type="entry name" value="2-Hacid_dh"/>
    <property type="match status" value="1"/>
</dbReference>
<evidence type="ECO:0000256" key="3">
    <source>
        <dbReference type="ARBA" id="ARBA00023027"/>
    </source>
</evidence>
<organism evidence="7 8">
    <name type="scientific">Velocimicrobium porci</name>
    <dbReference type="NCBI Taxonomy" id="2606634"/>
    <lineage>
        <taxon>Bacteria</taxon>
        <taxon>Bacillati</taxon>
        <taxon>Bacillota</taxon>
        <taxon>Clostridia</taxon>
        <taxon>Lachnospirales</taxon>
        <taxon>Lachnospiraceae</taxon>
        <taxon>Velocimicrobium</taxon>
    </lineage>
</organism>
<protein>
    <submittedName>
        <fullName evidence="7">D-2-hydroxyacid dehydrogenase</fullName>
    </submittedName>
</protein>
<evidence type="ECO:0000313" key="7">
    <source>
        <dbReference type="EMBL" id="MSS63143.1"/>
    </source>
</evidence>
<dbReference type="NCBIfam" id="NF006263">
    <property type="entry name" value="PRK08410.1"/>
    <property type="match status" value="1"/>
</dbReference>
<dbReference type="PROSITE" id="PS00671">
    <property type="entry name" value="D_2_HYDROXYACID_DH_3"/>
    <property type="match status" value="1"/>
</dbReference>
<evidence type="ECO:0000259" key="5">
    <source>
        <dbReference type="Pfam" id="PF00389"/>
    </source>
</evidence>
<keyword evidence="2 4" id="KW-0560">Oxidoreductase</keyword>
<dbReference type="GO" id="GO:0051287">
    <property type="term" value="F:NAD binding"/>
    <property type="evidence" value="ECO:0007669"/>
    <property type="project" value="InterPro"/>
</dbReference>
<evidence type="ECO:0000256" key="1">
    <source>
        <dbReference type="ARBA" id="ARBA00005854"/>
    </source>
</evidence>
<dbReference type="PANTHER" id="PTHR43761">
    <property type="entry name" value="D-ISOMER SPECIFIC 2-HYDROXYACID DEHYDROGENASE FAMILY PROTEIN (AFU_ORTHOLOGUE AFUA_1G13630)"/>
    <property type="match status" value="1"/>
</dbReference>
<dbReference type="PANTHER" id="PTHR43761:SF1">
    <property type="entry name" value="D-ISOMER SPECIFIC 2-HYDROXYACID DEHYDROGENASE CATALYTIC DOMAIN-CONTAINING PROTEIN-RELATED"/>
    <property type="match status" value="1"/>
</dbReference>
<evidence type="ECO:0000256" key="4">
    <source>
        <dbReference type="RuleBase" id="RU003719"/>
    </source>
</evidence>
<feature type="domain" description="D-isomer specific 2-hydroxyacid dehydrogenase catalytic" evidence="5">
    <location>
        <begin position="21"/>
        <end position="316"/>
    </location>
</feature>
<dbReference type="EMBL" id="VUMT01000005">
    <property type="protein sequence ID" value="MSS63143.1"/>
    <property type="molecule type" value="Genomic_DNA"/>
</dbReference>
<gene>
    <name evidence="7" type="ORF">FYJ58_04525</name>
</gene>
<comment type="caution">
    <text evidence="7">The sequence shown here is derived from an EMBL/GenBank/DDBJ whole genome shotgun (WGS) entry which is preliminary data.</text>
</comment>
<dbReference type="InterPro" id="IPR006139">
    <property type="entry name" value="D-isomer_2_OHA_DH_cat_dom"/>
</dbReference>
<dbReference type="PROSITE" id="PS00670">
    <property type="entry name" value="D_2_HYDROXYACID_DH_2"/>
    <property type="match status" value="1"/>
</dbReference>
<sequence length="319" mass="35866">MVKIVFLETKTLGDDINLSKFNKLGKVVFYETSKEDEIAERVTGADVVVVNKLPMNQKTLGDKTTVKLICVTATGTNNIDYIYTREKKIAVTNVKGYSTPTVVQHTFALYFYLMEHLAYYDNYVKSGQYAESNLFTHLDRCFHDLQSMTWGIVGLGEIGRGVAAMAQAFGADVIYYSTSGKNKNQDFLQVEFDELLGRSDVVSVHAPLNENTKGLFGYEAFQKMKPSAYFLNLGRGHIVVEEDLARALNENLIAGAGLDVLCKEPMTSENSLLKVNNREKLIITPHIAWASVEARERLMEEVYKNIEAFQNGEKRNVIE</sequence>
<dbReference type="SUPFAM" id="SSF52283">
    <property type="entry name" value="Formate/glycerate dehydrogenase catalytic domain-like"/>
    <property type="match status" value="1"/>
</dbReference>
<comment type="similarity">
    <text evidence="1 4">Belongs to the D-isomer specific 2-hydroxyacid dehydrogenase family.</text>
</comment>
<accession>A0A6L5XYX7</accession>
<dbReference type="InterPro" id="IPR006140">
    <property type="entry name" value="D-isomer_DH_NAD-bd"/>
</dbReference>
<dbReference type="InterPro" id="IPR029753">
    <property type="entry name" value="D-isomer_DH_CS"/>
</dbReference>
<dbReference type="AlphaFoldDB" id="A0A6L5XYX7"/>
<dbReference type="InterPro" id="IPR036291">
    <property type="entry name" value="NAD(P)-bd_dom_sf"/>
</dbReference>
<evidence type="ECO:0000259" key="6">
    <source>
        <dbReference type="Pfam" id="PF02826"/>
    </source>
</evidence>
<dbReference type="Gene3D" id="3.40.50.720">
    <property type="entry name" value="NAD(P)-binding Rossmann-like Domain"/>
    <property type="match status" value="2"/>
</dbReference>
<proteinExistence type="inferred from homology"/>
<dbReference type="SUPFAM" id="SSF51735">
    <property type="entry name" value="NAD(P)-binding Rossmann-fold domains"/>
    <property type="match status" value="1"/>
</dbReference>
<evidence type="ECO:0000256" key="2">
    <source>
        <dbReference type="ARBA" id="ARBA00023002"/>
    </source>
</evidence>
<name>A0A6L5XYX7_9FIRM</name>
<dbReference type="Proteomes" id="UP000482209">
    <property type="component" value="Unassembled WGS sequence"/>
</dbReference>
<dbReference type="InterPro" id="IPR050418">
    <property type="entry name" value="D-iso_2-hydroxyacid_DH_PdxB"/>
</dbReference>